<protein>
    <submittedName>
        <fullName evidence="1">Uncharacterized protein</fullName>
    </submittedName>
</protein>
<dbReference type="PROSITE" id="PS51318">
    <property type="entry name" value="TAT"/>
    <property type="match status" value="1"/>
</dbReference>
<dbReference type="Pfam" id="PF07586">
    <property type="entry name" value="HXXSHH"/>
    <property type="match status" value="1"/>
</dbReference>
<proteinExistence type="predicted"/>
<name>A0A4P2QQF3_SORCE</name>
<evidence type="ECO:0000313" key="1">
    <source>
        <dbReference type="EMBL" id="AUX32101.1"/>
    </source>
</evidence>
<organism evidence="1 2">
    <name type="scientific">Sorangium cellulosum</name>
    <name type="common">Polyangium cellulosum</name>
    <dbReference type="NCBI Taxonomy" id="56"/>
    <lineage>
        <taxon>Bacteria</taxon>
        <taxon>Pseudomonadati</taxon>
        <taxon>Myxococcota</taxon>
        <taxon>Polyangia</taxon>
        <taxon>Polyangiales</taxon>
        <taxon>Polyangiaceae</taxon>
        <taxon>Sorangium</taxon>
    </lineage>
</organism>
<dbReference type="InterPro" id="IPR006311">
    <property type="entry name" value="TAT_signal"/>
</dbReference>
<sequence>MSKFRLSRRAVLRGAGAIAVALPWLEIMGAERPARAQPAPARRFLAVYTPGGTVIDRWRPTGTETSFTLGPILAPLAPVQDRLLVVDGLDMKSARGEQHQCGIIAWLTGTEQEGANNGGYGRGPSIDQVIASRISAGRKAKASIQLAVRWATGKSHGLMSPMNVVNFEETAPYSPIPPRLDPVQIFTELFGTLNPGASDDAALRLARKRSILDFLDGRYAALSARLGAADKQKLDQHLTKIREIEQSLGSTPAAAGACRVLTGVDTSDYDPSSGLNSSDDGTIVDASTDAAIPKVGKLMTDMLVMALACDITAVGTLQWSDTEAKHTLPWLNLTENHHFYQHNGGYRPVECARIHTWYSQQHLYLLQEMEKVDMGGRSLLDESVVFFGSEISDPAAHAKKDMPFLLAGGGGGLRTGRWVQYPSLPHNNLLVSILNLFGDPRTRFGSPEYCTGPLTNLT</sequence>
<dbReference type="AlphaFoldDB" id="A0A4P2QQF3"/>
<dbReference type="Proteomes" id="UP000295497">
    <property type="component" value="Chromosome"/>
</dbReference>
<gene>
    <name evidence="1" type="ORF">SOCE836_042370</name>
</gene>
<dbReference type="InterPro" id="IPR011447">
    <property type="entry name" value="DUF1552"/>
</dbReference>
<evidence type="ECO:0000313" key="2">
    <source>
        <dbReference type="Proteomes" id="UP000295497"/>
    </source>
</evidence>
<accession>A0A4P2QQF3</accession>
<dbReference type="EMBL" id="CP012672">
    <property type="protein sequence ID" value="AUX32101.1"/>
    <property type="molecule type" value="Genomic_DNA"/>
</dbReference>
<reference evidence="1 2" key="1">
    <citation type="submission" date="2015-09" db="EMBL/GenBank/DDBJ databases">
        <title>Sorangium comparison.</title>
        <authorList>
            <person name="Zaburannyi N."/>
            <person name="Bunk B."/>
            <person name="Overmann J."/>
            <person name="Mueller R."/>
        </authorList>
    </citation>
    <scope>NUCLEOTIDE SEQUENCE [LARGE SCALE GENOMIC DNA]</scope>
    <source>
        <strain evidence="1 2">So ce836</strain>
    </source>
</reference>